<feature type="domain" description="Transposase IS200-like" evidence="1">
    <location>
        <begin position="9"/>
        <end position="146"/>
    </location>
</feature>
<dbReference type="PANTHER" id="PTHR34322:SF2">
    <property type="entry name" value="TRANSPOSASE IS200-LIKE DOMAIN-CONTAINING PROTEIN"/>
    <property type="match status" value="1"/>
</dbReference>
<protein>
    <recommendedName>
        <fullName evidence="1">Transposase IS200-like domain-containing protein</fullName>
    </recommendedName>
</protein>
<dbReference type="InterPro" id="IPR002686">
    <property type="entry name" value="Transposase_17"/>
</dbReference>
<gene>
    <name evidence="2" type="ORF">A3H60_00425</name>
</gene>
<dbReference type="EMBL" id="MHWP01000029">
    <property type="protein sequence ID" value="OHB09649.1"/>
    <property type="molecule type" value="Genomic_DNA"/>
</dbReference>
<name>A0A1G2UJQ4_9BACT</name>
<proteinExistence type="predicted"/>
<reference evidence="2 3" key="1">
    <citation type="journal article" date="2016" name="Nat. Commun.">
        <title>Thousands of microbial genomes shed light on interconnected biogeochemical processes in an aquifer system.</title>
        <authorList>
            <person name="Anantharaman K."/>
            <person name="Brown C.T."/>
            <person name="Hug L.A."/>
            <person name="Sharon I."/>
            <person name="Castelle C.J."/>
            <person name="Probst A.J."/>
            <person name="Thomas B.C."/>
            <person name="Singh A."/>
            <person name="Wilkins M.J."/>
            <person name="Karaoz U."/>
            <person name="Brodie E.L."/>
            <person name="Williams K.H."/>
            <person name="Hubbard S.S."/>
            <person name="Banfield J.F."/>
        </authorList>
    </citation>
    <scope>NUCLEOTIDE SEQUENCE [LARGE SCALE GENOMIC DNA]</scope>
</reference>
<dbReference type="Proteomes" id="UP000177202">
    <property type="component" value="Unassembled WGS sequence"/>
</dbReference>
<dbReference type="PANTHER" id="PTHR34322">
    <property type="entry name" value="TRANSPOSASE, Y1_TNP DOMAIN-CONTAINING"/>
    <property type="match status" value="1"/>
</dbReference>
<comment type="caution">
    <text evidence="2">The sequence shown here is derived from an EMBL/GenBank/DDBJ whole genome shotgun (WGS) entry which is preliminary data.</text>
</comment>
<accession>A0A1G2UJQ4</accession>
<sequence length="218" mass="26003">MGLRKVSFVSGEYYHIYSRGNSKQKIFLDGADYDRFLKLLFLCNSELNINFRNVIDVTRDIFAFERGETLVDIGAFCLMPNHFHLLLREKEEGNISLFMKKLLTAYVMYFNKKYERTGSLFEGKFKSEHARTDNYLKYLFSYIHLNPIKLIEPKWRVEGIKNKLKAQKFALNYEYSSYPCLGASNQKWNKVINLSNFPKYFLHPEDYKQEIFEWLNDN</sequence>
<evidence type="ECO:0000313" key="2">
    <source>
        <dbReference type="EMBL" id="OHB09649.1"/>
    </source>
</evidence>
<dbReference type="GO" id="GO:0003677">
    <property type="term" value="F:DNA binding"/>
    <property type="evidence" value="ECO:0007669"/>
    <property type="project" value="InterPro"/>
</dbReference>
<evidence type="ECO:0000313" key="3">
    <source>
        <dbReference type="Proteomes" id="UP000177202"/>
    </source>
</evidence>
<dbReference type="GO" id="GO:0004803">
    <property type="term" value="F:transposase activity"/>
    <property type="evidence" value="ECO:0007669"/>
    <property type="project" value="InterPro"/>
</dbReference>
<dbReference type="GO" id="GO:0006313">
    <property type="term" value="P:DNA transposition"/>
    <property type="evidence" value="ECO:0007669"/>
    <property type="project" value="InterPro"/>
</dbReference>
<dbReference type="InterPro" id="IPR036515">
    <property type="entry name" value="Transposase_17_sf"/>
</dbReference>
<dbReference type="SUPFAM" id="SSF143422">
    <property type="entry name" value="Transposase IS200-like"/>
    <property type="match status" value="1"/>
</dbReference>
<dbReference type="STRING" id="1802772.A3H60_00425"/>
<organism evidence="2 3">
    <name type="scientific">Candidatus Zambryskibacteria bacterium RIFCSPLOWO2_02_FULL_44_12b</name>
    <dbReference type="NCBI Taxonomy" id="1802772"/>
    <lineage>
        <taxon>Bacteria</taxon>
        <taxon>Candidatus Zambryskiibacteriota</taxon>
    </lineage>
</organism>
<dbReference type="AlphaFoldDB" id="A0A1G2UJQ4"/>
<evidence type="ECO:0000259" key="1">
    <source>
        <dbReference type="SMART" id="SM01321"/>
    </source>
</evidence>
<dbReference type="Gene3D" id="3.30.70.1290">
    <property type="entry name" value="Transposase IS200-like"/>
    <property type="match status" value="1"/>
</dbReference>
<dbReference type="Pfam" id="PF01797">
    <property type="entry name" value="Y1_Tnp"/>
    <property type="match status" value="1"/>
</dbReference>
<dbReference type="SMART" id="SM01321">
    <property type="entry name" value="Y1_Tnp"/>
    <property type="match status" value="1"/>
</dbReference>